<evidence type="ECO:0000259" key="2">
    <source>
        <dbReference type="Pfam" id="PF03478"/>
    </source>
</evidence>
<gene>
    <name evidence="3" type="ORF">URODEC1_LOCUS1372</name>
</gene>
<evidence type="ECO:0008006" key="5">
    <source>
        <dbReference type="Google" id="ProtNLM"/>
    </source>
</evidence>
<accession>A0ABC8VAN3</accession>
<dbReference type="PANTHER" id="PTHR44259:SF34">
    <property type="entry name" value="DUF295 DOMAIN-CONTAINING PROTEIN"/>
    <property type="match status" value="1"/>
</dbReference>
<evidence type="ECO:0000259" key="1">
    <source>
        <dbReference type="Pfam" id="PF00646"/>
    </source>
</evidence>
<sequence>MPYASIATSFVQWSELPQDACSNIIQFLDVLDLQRFSAVCTTWSATCSNINSPRLKSGNPTLLTSRMDHDDGRSKETLVEGTFGLHDVTEGTSFCVYNKSLKHRTWVGGKDDWLVTSDKRCSLQLLNPITGETVPLPSFDTIDGIEIDQYSNLSIASEPYNRTLRRVVLCQTPSSSSGHLALSLFDDGVLAYTTKSDNMWFLVDHPSSYFGSCNYIPEIYMDALIHKGSIVAVDNEGFVFSWHMGDKNATLVKATSADIPVVIGSDCRVFYLAKSPGDQLILICVQGHGPVSSCGDFRVLKSEHDRFKNVDSITLFRFDDVGETWRRIHISDLGASLFVGINHPFYVTCDGIKPNSLHVANIIDHDVAIFGTQGELDMPIEVLNYPIKEEARSYKIRHGMRTSMWFRPTVPVK</sequence>
<feature type="domain" description="KIB1-4 beta-propeller" evidence="2">
    <location>
        <begin position="100"/>
        <end position="370"/>
    </location>
</feature>
<name>A0ABC8VAN3_9POAL</name>
<dbReference type="Gene3D" id="1.20.1280.50">
    <property type="match status" value="1"/>
</dbReference>
<dbReference type="AlphaFoldDB" id="A0ABC8VAN3"/>
<dbReference type="EMBL" id="OZ075111">
    <property type="protein sequence ID" value="CAL4886814.1"/>
    <property type="molecule type" value="Genomic_DNA"/>
</dbReference>
<proteinExistence type="predicted"/>
<dbReference type="Pfam" id="PF03478">
    <property type="entry name" value="Beta-prop_KIB1-4"/>
    <property type="match status" value="1"/>
</dbReference>
<keyword evidence="4" id="KW-1185">Reference proteome</keyword>
<reference evidence="3" key="1">
    <citation type="submission" date="2024-10" db="EMBL/GenBank/DDBJ databases">
        <authorList>
            <person name="Ryan C."/>
        </authorList>
    </citation>
    <scope>NUCLEOTIDE SEQUENCE [LARGE SCALE GENOMIC DNA]</scope>
</reference>
<dbReference type="InterPro" id="IPR036047">
    <property type="entry name" value="F-box-like_dom_sf"/>
</dbReference>
<dbReference type="Pfam" id="PF00646">
    <property type="entry name" value="F-box"/>
    <property type="match status" value="1"/>
</dbReference>
<dbReference type="PANTHER" id="PTHR44259">
    <property type="entry name" value="OS07G0183000 PROTEIN-RELATED"/>
    <property type="match status" value="1"/>
</dbReference>
<evidence type="ECO:0000313" key="3">
    <source>
        <dbReference type="EMBL" id="CAL4886814.1"/>
    </source>
</evidence>
<feature type="domain" description="F-box" evidence="1">
    <location>
        <begin position="13"/>
        <end position="51"/>
    </location>
</feature>
<dbReference type="InterPro" id="IPR001810">
    <property type="entry name" value="F-box_dom"/>
</dbReference>
<organism evidence="3 4">
    <name type="scientific">Urochloa decumbens</name>
    <dbReference type="NCBI Taxonomy" id="240449"/>
    <lineage>
        <taxon>Eukaryota</taxon>
        <taxon>Viridiplantae</taxon>
        <taxon>Streptophyta</taxon>
        <taxon>Embryophyta</taxon>
        <taxon>Tracheophyta</taxon>
        <taxon>Spermatophyta</taxon>
        <taxon>Magnoliopsida</taxon>
        <taxon>Liliopsida</taxon>
        <taxon>Poales</taxon>
        <taxon>Poaceae</taxon>
        <taxon>PACMAD clade</taxon>
        <taxon>Panicoideae</taxon>
        <taxon>Panicodae</taxon>
        <taxon>Paniceae</taxon>
        <taxon>Melinidinae</taxon>
        <taxon>Urochloa</taxon>
    </lineage>
</organism>
<dbReference type="Proteomes" id="UP001497457">
    <property type="component" value="Chromosome 1b"/>
</dbReference>
<dbReference type="InterPro" id="IPR005174">
    <property type="entry name" value="KIB1-4_b-propeller"/>
</dbReference>
<dbReference type="CDD" id="cd09917">
    <property type="entry name" value="F-box_SF"/>
    <property type="match status" value="1"/>
</dbReference>
<evidence type="ECO:0000313" key="4">
    <source>
        <dbReference type="Proteomes" id="UP001497457"/>
    </source>
</evidence>
<protein>
    <recommendedName>
        <fullName evidence="5">F-box domain-containing protein</fullName>
    </recommendedName>
</protein>
<dbReference type="SUPFAM" id="SSF81383">
    <property type="entry name" value="F-box domain"/>
    <property type="match status" value="1"/>
</dbReference>
<dbReference type="InterPro" id="IPR050942">
    <property type="entry name" value="F-box_BR-signaling"/>
</dbReference>